<organism evidence="8 9">
    <name type="scientific">Meyerozyma guilliermondii (strain ATCC 6260 / CBS 566 / DSM 6381 / JCM 1539 / NBRC 10279 / NRRL Y-324)</name>
    <name type="common">Yeast</name>
    <name type="synonym">Candida guilliermondii</name>
    <dbReference type="NCBI Taxonomy" id="294746"/>
    <lineage>
        <taxon>Eukaryota</taxon>
        <taxon>Fungi</taxon>
        <taxon>Dikarya</taxon>
        <taxon>Ascomycota</taxon>
        <taxon>Saccharomycotina</taxon>
        <taxon>Pichiomycetes</taxon>
        <taxon>Debaryomycetaceae</taxon>
        <taxon>Meyerozyma</taxon>
    </lineage>
</organism>
<keyword evidence="2" id="KW-0813">Transport</keyword>
<dbReference type="GO" id="GO:0022857">
    <property type="term" value="F:transmembrane transporter activity"/>
    <property type="evidence" value="ECO:0007669"/>
    <property type="project" value="InterPro"/>
</dbReference>
<proteinExistence type="predicted"/>
<accession>A5DMW4</accession>
<evidence type="ECO:0000256" key="5">
    <source>
        <dbReference type="ARBA" id="ARBA00023136"/>
    </source>
</evidence>
<dbReference type="Proteomes" id="UP000001997">
    <property type="component" value="Unassembled WGS sequence"/>
</dbReference>
<dbReference type="AlphaFoldDB" id="A5DMW4"/>
<dbReference type="Pfam" id="PF07690">
    <property type="entry name" value="MFS_1"/>
    <property type="match status" value="1"/>
</dbReference>
<protein>
    <recommendedName>
        <fullName evidence="7">Major facilitator superfamily (MFS) profile domain-containing protein</fullName>
    </recommendedName>
</protein>
<feature type="transmembrane region" description="Helical" evidence="6">
    <location>
        <begin position="169"/>
        <end position="192"/>
    </location>
</feature>
<dbReference type="KEGG" id="pgu:PGUG_04615"/>
<dbReference type="PANTHER" id="PTHR43791:SF1">
    <property type="entry name" value="ALLANTOATE PERMEASE"/>
    <property type="match status" value="1"/>
</dbReference>
<feature type="transmembrane region" description="Helical" evidence="6">
    <location>
        <begin position="204"/>
        <end position="226"/>
    </location>
</feature>
<dbReference type="PANTHER" id="PTHR43791">
    <property type="entry name" value="PERMEASE-RELATED"/>
    <property type="match status" value="1"/>
</dbReference>
<dbReference type="InParanoid" id="A5DMW4"/>
<evidence type="ECO:0000256" key="2">
    <source>
        <dbReference type="ARBA" id="ARBA00022448"/>
    </source>
</evidence>
<gene>
    <name evidence="8" type="ORF">PGUG_04615</name>
</gene>
<evidence type="ECO:0000256" key="6">
    <source>
        <dbReference type="SAM" id="Phobius"/>
    </source>
</evidence>
<dbReference type="PROSITE" id="PS50850">
    <property type="entry name" value="MFS"/>
    <property type="match status" value="1"/>
</dbReference>
<feature type="transmembrane region" description="Helical" evidence="6">
    <location>
        <begin position="238"/>
        <end position="258"/>
    </location>
</feature>
<dbReference type="OMA" id="YICAVAK"/>
<dbReference type="STRING" id="294746.A5DMW4"/>
<name>A5DMW4_PICGU</name>
<evidence type="ECO:0000313" key="8">
    <source>
        <dbReference type="EMBL" id="EDK40517.1"/>
    </source>
</evidence>
<sequence>MPDSTKKTSSIHNIVSVGDGEYDDVDNVISAVVSPGGREVVIDKTDVDDAMEYVMDIKEVEIDPAIEKKLVRKVDFMLLPLIALLMSCQLMDKTTNSYAALMGFEADLNMTSKQYSWVGSTFYFGYMVFEYPGTMILQRFPLSKALGTAVVLWGVVLMLHAATQNTAGFLVLRFILGMFEGMMNPAYMMLVSQWWKKEEQFMRSCLYVGLQGLGTLIGAGTAYGLYTHRGITGHSFASWRLFYIITACITILLVIFVVDPYS</sequence>
<dbReference type="eggNOG" id="KOG2533">
    <property type="taxonomic scope" value="Eukaryota"/>
</dbReference>
<feature type="transmembrane region" description="Helical" evidence="6">
    <location>
        <begin position="145"/>
        <end position="163"/>
    </location>
</feature>
<dbReference type="VEuPathDB" id="FungiDB:PGUG_04615"/>
<dbReference type="GeneID" id="5124858"/>
<dbReference type="EMBL" id="CH408160">
    <property type="protein sequence ID" value="EDK40517.1"/>
    <property type="molecule type" value="Genomic_DNA"/>
</dbReference>
<dbReference type="RefSeq" id="XP_001482660.1">
    <property type="nucleotide sequence ID" value="XM_001482610.1"/>
</dbReference>
<comment type="subcellular location">
    <subcellularLocation>
        <location evidence="1">Membrane</location>
        <topology evidence="1">Multi-pass membrane protein</topology>
    </subcellularLocation>
</comment>
<dbReference type="InterPro" id="IPR011701">
    <property type="entry name" value="MFS"/>
</dbReference>
<evidence type="ECO:0000313" key="9">
    <source>
        <dbReference type="Proteomes" id="UP000001997"/>
    </source>
</evidence>
<keyword evidence="9" id="KW-1185">Reference proteome</keyword>
<reference evidence="8 9" key="1">
    <citation type="journal article" date="2009" name="Nature">
        <title>Evolution of pathogenicity and sexual reproduction in eight Candida genomes.</title>
        <authorList>
            <person name="Butler G."/>
            <person name="Rasmussen M.D."/>
            <person name="Lin M.F."/>
            <person name="Santos M.A."/>
            <person name="Sakthikumar S."/>
            <person name="Munro C.A."/>
            <person name="Rheinbay E."/>
            <person name="Grabherr M."/>
            <person name="Forche A."/>
            <person name="Reedy J.L."/>
            <person name="Agrafioti I."/>
            <person name="Arnaud M.B."/>
            <person name="Bates S."/>
            <person name="Brown A.J."/>
            <person name="Brunke S."/>
            <person name="Costanzo M.C."/>
            <person name="Fitzpatrick D.A."/>
            <person name="de Groot P.W."/>
            <person name="Harris D."/>
            <person name="Hoyer L.L."/>
            <person name="Hube B."/>
            <person name="Klis F.M."/>
            <person name="Kodira C."/>
            <person name="Lennard N."/>
            <person name="Logue M.E."/>
            <person name="Martin R."/>
            <person name="Neiman A.M."/>
            <person name="Nikolaou E."/>
            <person name="Quail M.A."/>
            <person name="Quinn J."/>
            <person name="Santos M.C."/>
            <person name="Schmitzberger F.F."/>
            <person name="Sherlock G."/>
            <person name="Shah P."/>
            <person name="Silverstein K.A."/>
            <person name="Skrzypek M.S."/>
            <person name="Soll D."/>
            <person name="Staggs R."/>
            <person name="Stansfield I."/>
            <person name="Stumpf M.P."/>
            <person name="Sudbery P.E."/>
            <person name="Srikantha T."/>
            <person name="Zeng Q."/>
            <person name="Berman J."/>
            <person name="Berriman M."/>
            <person name="Heitman J."/>
            <person name="Gow N.A."/>
            <person name="Lorenz M.C."/>
            <person name="Birren B.W."/>
            <person name="Kellis M."/>
            <person name="Cuomo C.A."/>
        </authorList>
    </citation>
    <scope>NUCLEOTIDE SEQUENCE [LARGE SCALE GENOMIC DNA]</scope>
    <source>
        <strain evidence="9">ATCC 6260 / CBS 566 / DSM 6381 / JCM 1539 / NBRC 10279 / NRRL Y-324</strain>
    </source>
</reference>
<keyword evidence="4 6" id="KW-1133">Transmembrane helix</keyword>
<dbReference type="GO" id="GO:0016020">
    <property type="term" value="C:membrane"/>
    <property type="evidence" value="ECO:0007669"/>
    <property type="project" value="UniProtKB-SubCell"/>
</dbReference>
<dbReference type="HOGENOM" id="CLU_001265_0_2_1"/>
<dbReference type="InterPro" id="IPR036259">
    <property type="entry name" value="MFS_trans_sf"/>
</dbReference>
<dbReference type="SUPFAM" id="SSF103473">
    <property type="entry name" value="MFS general substrate transporter"/>
    <property type="match status" value="1"/>
</dbReference>
<evidence type="ECO:0000259" key="7">
    <source>
        <dbReference type="PROSITE" id="PS50850"/>
    </source>
</evidence>
<keyword evidence="5 6" id="KW-0472">Membrane</keyword>
<keyword evidence="3 6" id="KW-0812">Transmembrane</keyword>
<dbReference type="InterPro" id="IPR020846">
    <property type="entry name" value="MFS_dom"/>
</dbReference>
<evidence type="ECO:0000256" key="1">
    <source>
        <dbReference type="ARBA" id="ARBA00004141"/>
    </source>
</evidence>
<evidence type="ECO:0000256" key="3">
    <source>
        <dbReference type="ARBA" id="ARBA00022692"/>
    </source>
</evidence>
<feature type="domain" description="Major facilitator superfamily (MFS) profile" evidence="7">
    <location>
        <begin position="78"/>
        <end position="262"/>
    </location>
</feature>
<evidence type="ECO:0000256" key="4">
    <source>
        <dbReference type="ARBA" id="ARBA00022989"/>
    </source>
</evidence>
<dbReference type="Gene3D" id="1.20.1250.20">
    <property type="entry name" value="MFS general substrate transporter like domains"/>
    <property type="match status" value="1"/>
</dbReference>
<dbReference type="OrthoDB" id="4024593at2759"/>